<evidence type="ECO:0000256" key="1">
    <source>
        <dbReference type="ARBA" id="ARBA00006484"/>
    </source>
</evidence>
<dbReference type="GO" id="GO:0016491">
    <property type="term" value="F:oxidoreductase activity"/>
    <property type="evidence" value="ECO:0007669"/>
    <property type="project" value="UniProtKB-KW"/>
</dbReference>
<dbReference type="Pfam" id="PF00106">
    <property type="entry name" value="adh_short"/>
    <property type="match status" value="1"/>
</dbReference>
<dbReference type="GO" id="GO:0016020">
    <property type="term" value="C:membrane"/>
    <property type="evidence" value="ECO:0007669"/>
    <property type="project" value="TreeGrafter"/>
</dbReference>
<evidence type="ECO:0000313" key="3">
    <source>
        <dbReference type="EMBL" id="VFU07468.1"/>
    </source>
</evidence>
<dbReference type="InterPro" id="IPR036291">
    <property type="entry name" value="NAD(P)-bd_dom_sf"/>
</dbReference>
<name>A0A4U8YUN6_METTU</name>
<proteinExistence type="inferred from homology"/>
<dbReference type="Gene3D" id="3.40.50.720">
    <property type="entry name" value="NAD(P)-binding Rossmann-like Domain"/>
    <property type="match status" value="1"/>
</dbReference>
<organism evidence="3 4">
    <name type="scientific">Methylocella tundrae</name>
    <dbReference type="NCBI Taxonomy" id="227605"/>
    <lineage>
        <taxon>Bacteria</taxon>
        <taxon>Pseudomonadati</taxon>
        <taxon>Pseudomonadota</taxon>
        <taxon>Alphaproteobacteria</taxon>
        <taxon>Hyphomicrobiales</taxon>
        <taxon>Beijerinckiaceae</taxon>
        <taxon>Methylocella</taxon>
    </lineage>
</organism>
<dbReference type="InterPro" id="IPR020904">
    <property type="entry name" value="Sc_DH/Rdtase_CS"/>
</dbReference>
<dbReference type="KEGG" id="mtun:MTUNDRAET4_0575"/>
<dbReference type="SUPFAM" id="SSF51735">
    <property type="entry name" value="NAD(P)-binding Rossmann-fold domains"/>
    <property type="match status" value="1"/>
</dbReference>
<dbReference type="Proteomes" id="UP000294360">
    <property type="component" value="Chromosome"/>
</dbReference>
<comment type="similarity">
    <text evidence="1">Belongs to the short-chain dehydrogenases/reductases (SDR) family.</text>
</comment>
<keyword evidence="2" id="KW-0560">Oxidoreductase</keyword>
<sequence length="283" mass="30541">MAISPFWRRRRCGVLSLGRFDMQPRSILITGASSGIGRALALDYAAPGVRLALIGRNKERLDAVAALARGQGAEVDAGLVDVRDQDAMARWISAADARCGFDLCVANAGITTGLAPGELTEDPQAVRAILSSNLLGVLNTVEPLIVPMCARRNGQLAFIGSIAGLRGLPYSPAYCMTKAAVHAYSESVRGRLEAEGVCVSLIIAGFVKTPLNDSIDAMKPLEVSDAQAARIIRRGLDRRRAVIAFPRRLYFVARLGRLLPIRLVDKILSRVEVKAPKTQERVR</sequence>
<protein>
    <submittedName>
        <fullName evidence="3">Short-chain dehydrogenase/reductase SDR</fullName>
    </submittedName>
</protein>
<gene>
    <name evidence="3" type="ORF">MTUNDRAET4_0575</name>
</gene>
<dbReference type="PROSITE" id="PS00061">
    <property type="entry name" value="ADH_SHORT"/>
    <property type="match status" value="1"/>
</dbReference>
<dbReference type="PRINTS" id="PR00081">
    <property type="entry name" value="GDHRDH"/>
</dbReference>
<reference evidence="3 4" key="1">
    <citation type="submission" date="2019-03" db="EMBL/GenBank/DDBJ databases">
        <authorList>
            <person name="Kox A.R. M."/>
        </authorList>
    </citation>
    <scope>NUCLEOTIDE SEQUENCE [LARGE SCALE GENOMIC DNA]</scope>
    <source>
        <strain evidence="3">MTUNDRAET4 annotated genome</strain>
    </source>
</reference>
<dbReference type="InterPro" id="IPR002347">
    <property type="entry name" value="SDR_fam"/>
</dbReference>
<accession>A0A4U8YUN6</accession>
<dbReference type="PANTHER" id="PTHR44196:SF1">
    <property type="entry name" value="DEHYDROGENASE_REDUCTASE SDR FAMILY MEMBER 7B"/>
    <property type="match status" value="1"/>
</dbReference>
<dbReference type="EMBL" id="LR536450">
    <property type="protein sequence ID" value="VFU07468.1"/>
    <property type="molecule type" value="Genomic_DNA"/>
</dbReference>
<dbReference type="PANTHER" id="PTHR44196">
    <property type="entry name" value="DEHYDROGENASE/REDUCTASE SDR FAMILY MEMBER 7B"/>
    <property type="match status" value="1"/>
</dbReference>
<evidence type="ECO:0000256" key="2">
    <source>
        <dbReference type="ARBA" id="ARBA00023002"/>
    </source>
</evidence>
<dbReference type="AlphaFoldDB" id="A0A4U8YUN6"/>
<evidence type="ECO:0000313" key="4">
    <source>
        <dbReference type="Proteomes" id="UP000294360"/>
    </source>
</evidence>